<dbReference type="Pfam" id="PF25539">
    <property type="entry name" value="Bestrophin_2"/>
    <property type="match status" value="1"/>
</dbReference>
<dbReference type="InterPro" id="IPR044669">
    <property type="entry name" value="YneE/VCCN1/2-like"/>
</dbReference>
<keyword evidence="5" id="KW-1133">Transmembrane helix</keyword>
<gene>
    <name evidence="8" type="ORF">SCF082_LOCUS4255</name>
</gene>
<dbReference type="EMBL" id="CAXAMM010002213">
    <property type="protein sequence ID" value="CAK8995209.1"/>
    <property type="molecule type" value="Genomic_DNA"/>
</dbReference>
<evidence type="ECO:0000313" key="8">
    <source>
        <dbReference type="EMBL" id="CAK8995209.1"/>
    </source>
</evidence>
<evidence type="ECO:0000256" key="2">
    <source>
        <dbReference type="ARBA" id="ARBA00022448"/>
    </source>
</evidence>
<protein>
    <submittedName>
        <fullName evidence="8">UPF0187 protein sll1024</fullName>
    </submittedName>
</protein>
<dbReference type="PANTHER" id="PTHR33281:SF19">
    <property type="entry name" value="VOLTAGE-DEPENDENT ANION CHANNEL-FORMING PROTEIN YNEE"/>
    <property type="match status" value="1"/>
</dbReference>
<keyword evidence="2" id="KW-0813">Transport</keyword>
<reference evidence="8 9" key="1">
    <citation type="submission" date="2024-02" db="EMBL/GenBank/DDBJ databases">
        <authorList>
            <person name="Chen Y."/>
            <person name="Shah S."/>
            <person name="Dougan E. K."/>
            <person name="Thang M."/>
            <person name="Chan C."/>
        </authorList>
    </citation>
    <scope>NUCLEOTIDE SEQUENCE [LARGE SCALE GENOMIC DNA]</scope>
</reference>
<dbReference type="PANTHER" id="PTHR33281">
    <property type="entry name" value="UPF0187 PROTEIN YNEE"/>
    <property type="match status" value="1"/>
</dbReference>
<keyword evidence="6" id="KW-0406">Ion transport</keyword>
<comment type="caution">
    <text evidence="8">The sequence shown here is derived from an EMBL/GenBank/DDBJ whole genome shotgun (WGS) entry which is preliminary data.</text>
</comment>
<evidence type="ECO:0000256" key="3">
    <source>
        <dbReference type="ARBA" id="ARBA00022475"/>
    </source>
</evidence>
<dbReference type="Proteomes" id="UP001642464">
    <property type="component" value="Unassembled WGS sequence"/>
</dbReference>
<keyword evidence="4" id="KW-0812">Transmembrane</keyword>
<name>A0ABP0I181_9DINO</name>
<keyword evidence="9" id="KW-1185">Reference proteome</keyword>
<sequence length="990" mass="113122">MSEAKIYRAFVCGRIGNLIVVQLDRQSDKTSQIAHFAQEVLGLWSCHDLGEAWPFEEMTLDKLLEALDPSLAGWHDCAMYMQHRHQSRPLQALGLASTSLLRKRAALLGLTLCAFLAGEEAELAYFGSFRQEVNIIRKMEVKKIRPQATFNGTSSIARPRTAFAVSQNKENNCVEGSRLPEARLLQQWQGIKIPWMPESSTKSQKRNLAYIEPVSPEAFQEVLVRARLSFQEEVRKPQYQKPPAERFFFELQKAFRPWPCIIAAHSEGKAMVENGVRSFCLVMDRKMKEPFGKGALVFFEVKQHDGQIYSFHSLSRSHQSMRRNRTEEDERLAFQLAFGTETMSRLETGLVRQFKVDRRPTGWRQDDFKAPKGRGIFAWTLSETLQQGFVGWMAGKQEKNQKVRRPEVDPPLFQRFLRDWEKQEASRISQLDPSVDPSALERFSSRVRLVSSQDTSIRHSHETISDIFTHGHRNKSIYDLVSDLKQGIVNALDIPALVAVSYEGKSFVIMGNRRLWAYKNCGMPIQFKMIVHDFSQLHGMDLEEEYAFRFKTLRAASTTTAGQHVDRGAPLDGPSEPWDRMVYEQAERRWIETWIEMNCVLQCAEHFIQRLCSVPTAKNWIHSVLGKPLQRSDAEQARQRFWLTREQRCQGHNTMPDDSWWTLLQSIVARRAPVKATAAFLLYCSGITLAFENLRNFSTTGQPVVVDEVTHVVQYVMASHDVMQTCTGFIATALFMTLSFRMNRAASRWWHGREMCAQLLSNARNFKHVTSVSVTDKALAVELSMLGYAFVRAAEFHMRLEPDERYTEAFRPLLPPATLKELLAAPHRPYFLAQRINKRIADTYDAGATKNVRLVVAMQNQINNLVQTIEGIECIRSTPEPWSYQKHNVLLMKLWLSILPVALVPTLHFATPLLGGSIGYVVYKLDDVAAEICNPFGVDESDISLCVMIDRFQLELLAALLAEVKYQPCHTAVMPELCADDMPEECSEQP</sequence>
<comment type="subcellular location">
    <subcellularLocation>
        <location evidence="1">Cell membrane</location>
        <topology evidence="1">Multi-pass membrane protein</topology>
    </subcellularLocation>
</comment>
<evidence type="ECO:0000313" key="9">
    <source>
        <dbReference type="Proteomes" id="UP001642464"/>
    </source>
</evidence>
<keyword evidence="7" id="KW-0472">Membrane</keyword>
<evidence type="ECO:0000256" key="7">
    <source>
        <dbReference type="ARBA" id="ARBA00023136"/>
    </source>
</evidence>
<evidence type="ECO:0000256" key="4">
    <source>
        <dbReference type="ARBA" id="ARBA00022692"/>
    </source>
</evidence>
<accession>A0ABP0I181</accession>
<keyword evidence="3" id="KW-1003">Cell membrane</keyword>
<evidence type="ECO:0000256" key="6">
    <source>
        <dbReference type="ARBA" id="ARBA00023065"/>
    </source>
</evidence>
<evidence type="ECO:0000256" key="1">
    <source>
        <dbReference type="ARBA" id="ARBA00004651"/>
    </source>
</evidence>
<organism evidence="8 9">
    <name type="scientific">Durusdinium trenchii</name>
    <dbReference type="NCBI Taxonomy" id="1381693"/>
    <lineage>
        <taxon>Eukaryota</taxon>
        <taxon>Sar</taxon>
        <taxon>Alveolata</taxon>
        <taxon>Dinophyceae</taxon>
        <taxon>Suessiales</taxon>
        <taxon>Symbiodiniaceae</taxon>
        <taxon>Durusdinium</taxon>
    </lineage>
</organism>
<proteinExistence type="predicted"/>
<evidence type="ECO:0000256" key="5">
    <source>
        <dbReference type="ARBA" id="ARBA00022989"/>
    </source>
</evidence>